<dbReference type="SUPFAM" id="SSF53254">
    <property type="entry name" value="Phosphoglycerate mutase-like"/>
    <property type="match status" value="1"/>
</dbReference>
<dbReference type="Proteomes" id="UP001438707">
    <property type="component" value="Unassembled WGS sequence"/>
</dbReference>
<accession>A0AAW1RS14</accession>
<gene>
    <name evidence="3" type="ORF">WJX74_001074</name>
</gene>
<comment type="caution">
    <text evidence="3">The sequence shown here is derived from an EMBL/GenBank/DDBJ whole genome shotgun (WGS) entry which is preliminary data.</text>
</comment>
<dbReference type="EMBL" id="JALJOS010000007">
    <property type="protein sequence ID" value="KAK9836469.1"/>
    <property type="molecule type" value="Genomic_DNA"/>
</dbReference>
<dbReference type="InterPro" id="IPR050275">
    <property type="entry name" value="PGM_Phosphatase"/>
</dbReference>
<proteinExistence type="inferred from homology"/>
<dbReference type="Gene3D" id="3.40.50.1240">
    <property type="entry name" value="Phosphoglycerate mutase-like"/>
    <property type="match status" value="1"/>
</dbReference>
<dbReference type="AlphaFoldDB" id="A0AAW1RS14"/>
<sequence length="367" mass="41939">MPQPAAPSDQMTKRPDEPYMSPNPRLLLTPLRHTKVIHFIRHGEGYHNLGHEHLHDPHLTALGWAQAHALQEHLTSSLPPLHIQVVFVSPLVRTLQTAAAVFGFHAETEGGPVSKGQELMHSVSAAELERTEHPSVQAPKDLPMIVTSKCRERMGPNECDRRQDLSAAQEQFPGYDWSLMKDEEGESDQIYDFVHNQPQENGCYPTGESEAATRERGRHFMKFLMHRPEQRIAIVTHCAFLRHNLRPYAAEFGTYAQDELLRDFNNWWQGLQIGQPKRQSVSLSSSWHTSRPEQRIAVVSHCGFLMHTLCRYAESFGLQAQEELLREFNNCELRSMILSDFKGSTLHDSTWFQGGKDYQMGSQRQSQ</sequence>
<protein>
    <recommendedName>
        <fullName evidence="5">Phosphoglycerate mutase-like protein</fullName>
    </recommendedName>
</protein>
<evidence type="ECO:0000256" key="2">
    <source>
        <dbReference type="SAM" id="MobiDB-lite"/>
    </source>
</evidence>
<dbReference type="PANTHER" id="PTHR48100">
    <property type="entry name" value="BROAD-SPECIFICITY PHOSPHATASE YOR283W-RELATED"/>
    <property type="match status" value="1"/>
</dbReference>
<dbReference type="CDD" id="cd07067">
    <property type="entry name" value="HP_PGM_like"/>
    <property type="match status" value="1"/>
</dbReference>
<feature type="region of interest" description="Disordered" evidence="2">
    <location>
        <begin position="1"/>
        <end position="24"/>
    </location>
</feature>
<dbReference type="PANTHER" id="PTHR48100:SF1">
    <property type="entry name" value="HISTIDINE PHOSPHATASE FAMILY PROTEIN-RELATED"/>
    <property type="match status" value="1"/>
</dbReference>
<dbReference type="InterPro" id="IPR013078">
    <property type="entry name" value="His_Pase_superF_clade-1"/>
</dbReference>
<reference evidence="3 4" key="1">
    <citation type="journal article" date="2024" name="Nat. Commun.">
        <title>Phylogenomics reveals the evolutionary origins of lichenization in chlorophyte algae.</title>
        <authorList>
            <person name="Puginier C."/>
            <person name="Libourel C."/>
            <person name="Otte J."/>
            <person name="Skaloud P."/>
            <person name="Haon M."/>
            <person name="Grisel S."/>
            <person name="Petersen M."/>
            <person name="Berrin J.G."/>
            <person name="Delaux P.M."/>
            <person name="Dal Grande F."/>
            <person name="Keller J."/>
        </authorList>
    </citation>
    <scope>NUCLEOTIDE SEQUENCE [LARGE SCALE GENOMIC DNA]</scope>
    <source>
        <strain evidence="3 4">SAG 2145</strain>
    </source>
</reference>
<name>A0AAW1RS14_9CHLO</name>
<dbReference type="InterPro" id="IPR029033">
    <property type="entry name" value="His_PPase_superfam"/>
</dbReference>
<evidence type="ECO:0000313" key="3">
    <source>
        <dbReference type="EMBL" id="KAK9836469.1"/>
    </source>
</evidence>
<comment type="similarity">
    <text evidence="1">Belongs to the phosphoglycerate mutase family.</text>
</comment>
<dbReference type="SMART" id="SM00855">
    <property type="entry name" value="PGAM"/>
    <property type="match status" value="1"/>
</dbReference>
<evidence type="ECO:0008006" key="5">
    <source>
        <dbReference type="Google" id="ProtNLM"/>
    </source>
</evidence>
<dbReference type="GO" id="GO:0005737">
    <property type="term" value="C:cytoplasm"/>
    <property type="evidence" value="ECO:0007669"/>
    <property type="project" value="TreeGrafter"/>
</dbReference>
<organism evidence="3 4">
    <name type="scientific">Apatococcus lobatus</name>
    <dbReference type="NCBI Taxonomy" id="904363"/>
    <lineage>
        <taxon>Eukaryota</taxon>
        <taxon>Viridiplantae</taxon>
        <taxon>Chlorophyta</taxon>
        <taxon>core chlorophytes</taxon>
        <taxon>Trebouxiophyceae</taxon>
        <taxon>Chlorellales</taxon>
        <taxon>Chlorellaceae</taxon>
        <taxon>Apatococcus</taxon>
    </lineage>
</organism>
<evidence type="ECO:0000313" key="4">
    <source>
        <dbReference type="Proteomes" id="UP001438707"/>
    </source>
</evidence>
<evidence type="ECO:0000256" key="1">
    <source>
        <dbReference type="ARBA" id="ARBA00038362"/>
    </source>
</evidence>
<dbReference type="Pfam" id="PF00300">
    <property type="entry name" value="His_Phos_1"/>
    <property type="match status" value="1"/>
</dbReference>
<keyword evidence="4" id="KW-1185">Reference proteome</keyword>
<dbReference type="GO" id="GO:0016791">
    <property type="term" value="F:phosphatase activity"/>
    <property type="evidence" value="ECO:0007669"/>
    <property type="project" value="TreeGrafter"/>
</dbReference>